<name>A0A0P8W1X6_9CLOT</name>
<reference evidence="3 4" key="1">
    <citation type="submission" date="2015-09" db="EMBL/GenBank/DDBJ databases">
        <title>Genome sequence of Oxobacter pfennigii DSM 3222.</title>
        <authorList>
            <person name="Poehlein A."/>
            <person name="Bengelsdorf F.R."/>
            <person name="Schiel-Bengelsdorf B."/>
            <person name="Duerre P."/>
            <person name="Daniel R."/>
        </authorList>
    </citation>
    <scope>NUCLEOTIDE SEQUENCE [LARGE SCALE GENOMIC DNA]</scope>
    <source>
        <strain evidence="3 4">DSM 3222</strain>
    </source>
</reference>
<dbReference type="OrthoDB" id="7441206at2"/>
<dbReference type="SUPFAM" id="SSF160991">
    <property type="entry name" value="CV3147-like"/>
    <property type="match status" value="1"/>
</dbReference>
<dbReference type="Gene3D" id="3.40.1610.10">
    <property type="entry name" value="CV3147-like domain"/>
    <property type="match status" value="1"/>
</dbReference>
<evidence type="ECO:0000259" key="2">
    <source>
        <dbReference type="Pfam" id="PF20906"/>
    </source>
</evidence>
<dbReference type="PATRIC" id="fig|36849.3.peg.4576"/>
<evidence type="ECO:0000313" key="3">
    <source>
        <dbReference type="EMBL" id="KPU42543.1"/>
    </source>
</evidence>
<dbReference type="InterPro" id="IPR010318">
    <property type="entry name" value="S-Me-THD_N"/>
</dbReference>
<feature type="domain" description="S-Me-THD N-terminal" evidence="1">
    <location>
        <begin position="7"/>
        <end position="172"/>
    </location>
</feature>
<evidence type="ECO:0000259" key="1">
    <source>
        <dbReference type="Pfam" id="PF06032"/>
    </source>
</evidence>
<dbReference type="STRING" id="36849.OXPF_43280"/>
<organism evidence="3 4">
    <name type="scientific">Oxobacter pfennigii</name>
    <dbReference type="NCBI Taxonomy" id="36849"/>
    <lineage>
        <taxon>Bacteria</taxon>
        <taxon>Bacillati</taxon>
        <taxon>Bacillota</taxon>
        <taxon>Clostridia</taxon>
        <taxon>Eubacteriales</taxon>
        <taxon>Clostridiaceae</taxon>
        <taxon>Oxobacter</taxon>
    </lineage>
</organism>
<evidence type="ECO:0008006" key="5">
    <source>
        <dbReference type="Google" id="ProtNLM"/>
    </source>
</evidence>
<dbReference type="Gene3D" id="2.40.390.10">
    <property type="entry name" value="CV3147-like"/>
    <property type="match status" value="1"/>
</dbReference>
<dbReference type="RefSeq" id="WP_054877242.1">
    <property type="nucleotide sequence ID" value="NZ_LKET01000068.1"/>
</dbReference>
<dbReference type="EMBL" id="LKET01000068">
    <property type="protein sequence ID" value="KPU42543.1"/>
    <property type="molecule type" value="Genomic_DNA"/>
</dbReference>
<gene>
    <name evidence="3" type="ORF">OXPF_43280</name>
</gene>
<feature type="domain" description="S-Me-THD-like C-terminal" evidence="2">
    <location>
        <begin position="176"/>
        <end position="364"/>
    </location>
</feature>
<protein>
    <recommendedName>
        <fullName evidence="5">DUF917 domain-containing protein</fullName>
    </recommendedName>
</protein>
<accession>A0A0P8W1X6</accession>
<dbReference type="InterPro" id="IPR024071">
    <property type="entry name" value="S-Me-THD_C_sf"/>
</dbReference>
<dbReference type="InterPro" id="IPR027479">
    <property type="entry name" value="S-Me-THD_N_sf"/>
</dbReference>
<dbReference type="AlphaFoldDB" id="A0A0P8W1X6"/>
<dbReference type="Pfam" id="PF20906">
    <property type="entry name" value="S-Me-THD_C"/>
    <property type="match status" value="1"/>
</dbReference>
<dbReference type="Pfam" id="PF06032">
    <property type="entry name" value="S-Me-THD_N"/>
    <property type="match status" value="1"/>
</dbReference>
<proteinExistence type="predicted"/>
<keyword evidence="4" id="KW-1185">Reference proteome</keyword>
<comment type="caution">
    <text evidence="3">The sequence shown here is derived from an EMBL/GenBank/DDBJ whole genome shotgun (WGS) entry which is preliminary data.</text>
</comment>
<sequence>MIKLARKDLYDILYGCTILGTGGGGSLEKGLQSVYSAFDSGKEFILVDFDELDDNDLVATPYSCGAISPESREEREKYARLPLLDESPHAKALKEMEKHAGRKIKAVISTELGGGNTAAAFLAAAVSGKYIVDGDPAGRSVPELQHSTYYLNNIPIQPISLVNIFGESAIITNVVDDIRAEELVRALAVASKNTIAVVDHLNTVAVLKNTVIRGAISYAWEIGRAFNAAKEAEGDVAEAVVKSGRGVKLFKGSVKSNRWGTEKGFTVGEVEITGREEYAGQEYKIWYKNENLIAWRDGVFDATAPDLICAMDTDKKEPILNPYFETDMNVVIYALPAPKEWTTERGLETFGPRSFGYNTDWKPVV</sequence>
<evidence type="ECO:0000313" key="4">
    <source>
        <dbReference type="Proteomes" id="UP000050326"/>
    </source>
</evidence>
<dbReference type="InterPro" id="IPR048350">
    <property type="entry name" value="S-Me-THD-like_C"/>
</dbReference>
<dbReference type="Proteomes" id="UP000050326">
    <property type="component" value="Unassembled WGS sequence"/>
</dbReference>